<dbReference type="GO" id="GO:0016987">
    <property type="term" value="F:sigma factor activity"/>
    <property type="evidence" value="ECO:0007669"/>
    <property type="project" value="UniProtKB-KW"/>
</dbReference>
<dbReference type="SUPFAM" id="SSF88659">
    <property type="entry name" value="Sigma3 and sigma4 domains of RNA polymerase sigma factors"/>
    <property type="match status" value="1"/>
</dbReference>
<dbReference type="Proteomes" id="UP000218934">
    <property type="component" value="Unassembled WGS sequence"/>
</dbReference>
<keyword evidence="2" id="KW-0805">Transcription regulation</keyword>
<evidence type="ECO:0000259" key="5">
    <source>
        <dbReference type="Pfam" id="PF08281"/>
    </source>
</evidence>
<evidence type="ECO:0000256" key="1">
    <source>
        <dbReference type="ARBA" id="ARBA00010641"/>
    </source>
</evidence>
<sequence length="190" mass="21890">MVDDAALNAWFKREVLPLERALTAYVRRNWRVAEDVFELRQDIYEHALVGARRELPVNTRAYMYTLARNHLINQAKRSRIVSFEIIADLDHETPNFDMFEADRAMTARDELRHAIAGIDKLPPRCREVVRLRKLNGLSTQEAAEALGVSTETIRQQLKHGMKALIDHMVGGSGKIVRPRFSRRSAQEMQP</sequence>
<dbReference type="InterPro" id="IPR013249">
    <property type="entry name" value="RNA_pol_sigma70_r4_t2"/>
</dbReference>
<reference evidence="6 7" key="1">
    <citation type="submission" date="2017-09" db="EMBL/GenBank/DDBJ databases">
        <title>The Catabolism of 3,6-Dichlorosalicylic acid is Initiated by the Cytochrome P450 Monooxygenase DsmABC in Rhizorhabdus dicambivorans Ndbn-20.</title>
        <authorList>
            <person name="Na L."/>
        </authorList>
    </citation>
    <scope>NUCLEOTIDE SEQUENCE [LARGE SCALE GENOMIC DNA]</scope>
    <source>
        <strain evidence="6 7">Ndbn-20m</strain>
    </source>
</reference>
<keyword evidence="4" id="KW-0804">Transcription</keyword>
<keyword evidence="7" id="KW-1185">Reference proteome</keyword>
<gene>
    <name evidence="6" type="ORF">COO09_01915</name>
</gene>
<dbReference type="SUPFAM" id="SSF88946">
    <property type="entry name" value="Sigma2 domain of RNA polymerase sigma factors"/>
    <property type="match status" value="1"/>
</dbReference>
<dbReference type="InterPro" id="IPR039425">
    <property type="entry name" value="RNA_pol_sigma-70-like"/>
</dbReference>
<evidence type="ECO:0000313" key="7">
    <source>
        <dbReference type="Proteomes" id="UP000218934"/>
    </source>
</evidence>
<dbReference type="InterPro" id="IPR036388">
    <property type="entry name" value="WH-like_DNA-bd_sf"/>
</dbReference>
<dbReference type="RefSeq" id="WP_066959347.1">
    <property type="nucleotide sequence ID" value="NZ_CP023449.1"/>
</dbReference>
<dbReference type="EMBL" id="NWUF01000001">
    <property type="protein sequence ID" value="PCE44447.1"/>
    <property type="molecule type" value="Genomic_DNA"/>
</dbReference>
<feature type="domain" description="RNA polymerase sigma factor 70 region 4 type 2" evidence="5">
    <location>
        <begin position="118"/>
        <end position="164"/>
    </location>
</feature>
<dbReference type="KEGG" id="rdi:CMV14_12530"/>
<evidence type="ECO:0000256" key="3">
    <source>
        <dbReference type="ARBA" id="ARBA00023082"/>
    </source>
</evidence>
<dbReference type="PANTHER" id="PTHR43133:SF63">
    <property type="entry name" value="RNA POLYMERASE SIGMA FACTOR FECI-RELATED"/>
    <property type="match status" value="1"/>
</dbReference>
<name>A0A2A4G068_9SPHN</name>
<protein>
    <submittedName>
        <fullName evidence="6">RNA polymerase sigma factor</fullName>
    </submittedName>
</protein>
<organism evidence="6 7">
    <name type="scientific">Rhizorhabdus dicambivorans</name>
    <dbReference type="NCBI Taxonomy" id="1850238"/>
    <lineage>
        <taxon>Bacteria</taxon>
        <taxon>Pseudomonadati</taxon>
        <taxon>Pseudomonadota</taxon>
        <taxon>Alphaproteobacteria</taxon>
        <taxon>Sphingomonadales</taxon>
        <taxon>Sphingomonadaceae</taxon>
        <taxon>Rhizorhabdus</taxon>
    </lineage>
</organism>
<comment type="similarity">
    <text evidence="1">Belongs to the sigma-70 factor family. ECF subfamily.</text>
</comment>
<dbReference type="OrthoDB" id="9794372at2"/>
<accession>A0A2A4G068</accession>
<dbReference type="CDD" id="cd06171">
    <property type="entry name" value="Sigma70_r4"/>
    <property type="match status" value="1"/>
</dbReference>
<evidence type="ECO:0000313" key="6">
    <source>
        <dbReference type="EMBL" id="PCE44447.1"/>
    </source>
</evidence>
<dbReference type="AlphaFoldDB" id="A0A2A4G068"/>
<dbReference type="InterPro" id="IPR014284">
    <property type="entry name" value="RNA_pol_sigma-70_dom"/>
</dbReference>
<dbReference type="Pfam" id="PF08281">
    <property type="entry name" value="Sigma70_r4_2"/>
    <property type="match status" value="1"/>
</dbReference>
<dbReference type="GO" id="GO:0006352">
    <property type="term" value="P:DNA-templated transcription initiation"/>
    <property type="evidence" value="ECO:0007669"/>
    <property type="project" value="InterPro"/>
</dbReference>
<dbReference type="Gene3D" id="1.10.10.10">
    <property type="entry name" value="Winged helix-like DNA-binding domain superfamily/Winged helix DNA-binding domain"/>
    <property type="match status" value="1"/>
</dbReference>
<evidence type="ECO:0000256" key="4">
    <source>
        <dbReference type="ARBA" id="ARBA00023163"/>
    </source>
</evidence>
<dbReference type="PANTHER" id="PTHR43133">
    <property type="entry name" value="RNA POLYMERASE ECF-TYPE SIGMA FACTO"/>
    <property type="match status" value="1"/>
</dbReference>
<dbReference type="InterPro" id="IPR013324">
    <property type="entry name" value="RNA_pol_sigma_r3/r4-like"/>
</dbReference>
<keyword evidence="3" id="KW-0731">Sigma factor</keyword>
<dbReference type="NCBIfam" id="TIGR02937">
    <property type="entry name" value="sigma70-ECF"/>
    <property type="match status" value="1"/>
</dbReference>
<proteinExistence type="inferred from homology"/>
<dbReference type="GO" id="GO:0003677">
    <property type="term" value="F:DNA binding"/>
    <property type="evidence" value="ECO:0007669"/>
    <property type="project" value="InterPro"/>
</dbReference>
<comment type="caution">
    <text evidence="6">The sequence shown here is derived from an EMBL/GenBank/DDBJ whole genome shotgun (WGS) entry which is preliminary data.</text>
</comment>
<dbReference type="InterPro" id="IPR013325">
    <property type="entry name" value="RNA_pol_sigma_r2"/>
</dbReference>
<evidence type="ECO:0000256" key="2">
    <source>
        <dbReference type="ARBA" id="ARBA00023015"/>
    </source>
</evidence>